<dbReference type="GO" id="GO:0016874">
    <property type="term" value="F:ligase activity"/>
    <property type="evidence" value="ECO:0007669"/>
    <property type="project" value="UniProtKB-KW"/>
</dbReference>
<name>A0ABS1YBP3_9ACTN</name>
<dbReference type="Proteomes" id="UP000622245">
    <property type="component" value="Unassembled WGS sequence"/>
</dbReference>
<proteinExistence type="predicted"/>
<sequence length="221" mass="25248">MSSRELASLHQRWMTYQNLPELTNHWYWRPGWRADRQFYTWHLTFEHQPDLHHLASHIQSELALAELDLVPINALHLTMQGVGFTDDVSVQDLRRIVAEARQRCAELQPLRLMLGPVDPDEEGIGLLVQPWNQVEQLRAAIREAIGAVWQDVPEAAEDFRPHVTIAYSGTSAPAGPIRDRLTGLRHQPPVEVTVHQATLIALRRENRTYRWTTVATAPLAG</sequence>
<organism evidence="1 2">
    <name type="scientific">Micromonospora tarensis</name>
    <dbReference type="NCBI Taxonomy" id="2806100"/>
    <lineage>
        <taxon>Bacteria</taxon>
        <taxon>Bacillati</taxon>
        <taxon>Actinomycetota</taxon>
        <taxon>Actinomycetes</taxon>
        <taxon>Micromonosporales</taxon>
        <taxon>Micromonosporaceae</taxon>
        <taxon>Micromonospora</taxon>
    </lineage>
</organism>
<dbReference type="SUPFAM" id="SSF55144">
    <property type="entry name" value="LigT-like"/>
    <property type="match status" value="1"/>
</dbReference>
<accession>A0ABS1YBP3</accession>
<gene>
    <name evidence="1" type="ORF">JM949_04705</name>
</gene>
<keyword evidence="1" id="KW-0436">Ligase</keyword>
<dbReference type="RefSeq" id="WP_203147205.1">
    <property type="nucleotide sequence ID" value="NZ_JAEVHL010000012.1"/>
</dbReference>
<keyword evidence="2" id="KW-1185">Reference proteome</keyword>
<evidence type="ECO:0000313" key="1">
    <source>
        <dbReference type="EMBL" id="MBM0274798.1"/>
    </source>
</evidence>
<reference evidence="1 2" key="1">
    <citation type="submission" date="2021-01" db="EMBL/GenBank/DDBJ databases">
        <title>Draft genome sequence of Micromonospora sp. strain STR1s_6.</title>
        <authorList>
            <person name="Karlyshev A."/>
            <person name="Jawad R."/>
        </authorList>
    </citation>
    <scope>NUCLEOTIDE SEQUENCE [LARGE SCALE GENOMIC DNA]</scope>
    <source>
        <strain evidence="1 2">STR1S-6</strain>
    </source>
</reference>
<comment type="caution">
    <text evidence="1">The sequence shown here is derived from an EMBL/GenBank/DDBJ whole genome shotgun (WGS) entry which is preliminary data.</text>
</comment>
<dbReference type="Gene3D" id="3.90.1140.10">
    <property type="entry name" value="Cyclic phosphodiesterase"/>
    <property type="match status" value="1"/>
</dbReference>
<protein>
    <submittedName>
        <fullName evidence="1">2'-5' RNA ligase family protein</fullName>
    </submittedName>
</protein>
<dbReference type="EMBL" id="JAEVHL010000012">
    <property type="protein sequence ID" value="MBM0274798.1"/>
    <property type="molecule type" value="Genomic_DNA"/>
</dbReference>
<dbReference type="InterPro" id="IPR009097">
    <property type="entry name" value="Cyclic_Pdiesterase"/>
</dbReference>
<evidence type="ECO:0000313" key="2">
    <source>
        <dbReference type="Proteomes" id="UP000622245"/>
    </source>
</evidence>
<dbReference type="Pfam" id="PF13563">
    <property type="entry name" value="2_5_RNA_ligase2"/>
    <property type="match status" value="1"/>
</dbReference>